<dbReference type="Proteomes" id="UP001597168">
    <property type="component" value="Unassembled WGS sequence"/>
</dbReference>
<proteinExistence type="predicted"/>
<gene>
    <name evidence="1" type="ORF">ACFQ3T_02235</name>
</gene>
<dbReference type="RefSeq" id="WP_380719172.1">
    <property type="nucleotide sequence ID" value="NZ_JBHTLK010000005.1"/>
</dbReference>
<keyword evidence="2" id="KW-1185">Reference proteome</keyword>
<sequence>MITSPLPDVHADAVALTVFRALPDGETGRQYTIAEADSGRDAIVRSIRSAAAVGFIAAAGTTGAYAVLDVLNHDEDIVQDFAIPTRAAFEWWARKLHLSVEPPAPWFGRMLMWRRAQPSGWAVEVDGRVHRLVRVHGSNSMDAFQVSHPGWYFMDHPDKPEPHPADPIGPFVAEVLSEAKERAEAWLLVGEADRRLAEDSPDFLWVFEGNGAVIGDAFNASPNPDQGRVDVHKVDVQRGSRGVLVGSITPRFEAVTGMVLTWTPHRFGRPVMEPCTSWHAAVRALVRELDDRAPHTNLGAMDDEEWP</sequence>
<protein>
    <submittedName>
        <fullName evidence="1">Uncharacterized protein</fullName>
    </submittedName>
</protein>
<evidence type="ECO:0000313" key="2">
    <source>
        <dbReference type="Proteomes" id="UP001597168"/>
    </source>
</evidence>
<dbReference type="EMBL" id="JBHTLK010000005">
    <property type="protein sequence ID" value="MFD1145938.1"/>
    <property type="molecule type" value="Genomic_DNA"/>
</dbReference>
<reference evidence="2" key="1">
    <citation type="journal article" date="2019" name="Int. J. Syst. Evol. Microbiol.">
        <title>The Global Catalogue of Microorganisms (GCM) 10K type strain sequencing project: providing services to taxonomists for standard genome sequencing and annotation.</title>
        <authorList>
            <consortium name="The Broad Institute Genomics Platform"/>
            <consortium name="The Broad Institute Genome Sequencing Center for Infectious Disease"/>
            <person name="Wu L."/>
            <person name="Ma J."/>
        </authorList>
    </citation>
    <scope>NUCLEOTIDE SEQUENCE [LARGE SCALE GENOMIC DNA]</scope>
    <source>
        <strain evidence="2">CCUG 60214</strain>
    </source>
</reference>
<name>A0ABW3QME9_9PSEU</name>
<evidence type="ECO:0000313" key="1">
    <source>
        <dbReference type="EMBL" id="MFD1145938.1"/>
    </source>
</evidence>
<organism evidence="1 2">
    <name type="scientific">Saccharothrix hoggarensis</name>
    <dbReference type="NCBI Taxonomy" id="913853"/>
    <lineage>
        <taxon>Bacteria</taxon>
        <taxon>Bacillati</taxon>
        <taxon>Actinomycetota</taxon>
        <taxon>Actinomycetes</taxon>
        <taxon>Pseudonocardiales</taxon>
        <taxon>Pseudonocardiaceae</taxon>
        <taxon>Saccharothrix</taxon>
    </lineage>
</organism>
<comment type="caution">
    <text evidence="1">The sequence shown here is derived from an EMBL/GenBank/DDBJ whole genome shotgun (WGS) entry which is preliminary data.</text>
</comment>
<accession>A0ABW3QME9</accession>